<accession>A0A235F858</accession>
<dbReference type="AlphaFoldDB" id="A0A235F858"/>
<evidence type="ECO:0000313" key="2">
    <source>
        <dbReference type="Proteomes" id="UP000215059"/>
    </source>
</evidence>
<name>A0A235F858_9BACL</name>
<gene>
    <name evidence="1" type="ORF">CGZ90_12280</name>
</gene>
<dbReference type="RefSeq" id="WP_094252798.1">
    <property type="nucleotide sequence ID" value="NZ_JBHLXL010000001.1"/>
</dbReference>
<evidence type="ECO:0008006" key="3">
    <source>
        <dbReference type="Google" id="ProtNLM"/>
    </source>
</evidence>
<dbReference type="Proteomes" id="UP000215059">
    <property type="component" value="Unassembled WGS sequence"/>
</dbReference>
<evidence type="ECO:0000313" key="1">
    <source>
        <dbReference type="EMBL" id="OYD57448.1"/>
    </source>
</evidence>
<keyword evidence="2" id="KW-1185">Reference proteome</keyword>
<protein>
    <recommendedName>
        <fullName evidence="3">DUF2642 domain-containing protein</fullName>
    </recommendedName>
</protein>
<reference evidence="1 2" key="1">
    <citation type="submission" date="2017-07" db="EMBL/GenBank/DDBJ databases">
        <title>Fictibacillus sp. nov. GDSW-R2A3 Genome sequencing and assembly.</title>
        <authorList>
            <person name="Mayilraj S."/>
        </authorList>
    </citation>
    <scope>NUCLEOTIDE SEQUENCE [LARGE SCALE GENOMIC DNA]</scope>
    <source>
        <strain evidence="1 2">GDSW-R2A3</strain>
    </source>
</reference>
<sequence>MGKNYNWKCREREESSPRNNVSADMLFLDKIAIGTRIEVFLLGGFTIEGSFQGFDRGFILVLEDDNDLNRINPRSIVNVVVD</sequence>
<proteinExistence type="predicted"/>
<organism evidence="1 2">
    <name type="scientific">Fictibacillus aquaticus</name>
    <dbReference type="NCBI Taxonomy" id="2021314"/>
    <lineage>
        <taxon>Bacteria</taxon>
        <taxon>Bacillati</taxon>
        <taxon>Bacillota</taxon>
        <taxon>Bacilli</taxon>
        <taxon>Bacillales</taxon>
        <taxon>Fictibacillaceae</taxon>
        <taxon>Fictibacillus</taxon>
    </lineage>
</organism>
<dbReference type="EMBL" id="NOII01000003">
    <property type="protein sequence ID" value="OYD57448.1"/>
    <property type="molecule type" value="Genomic_DNA"/>
</dbReference>
<comment type="caution">
    <text evidence="1">The sequence shown here is derived from an EMBL/GenBank/DDBJ whole genome shotgun (WGS) entry which is preliminary data.</text>
</comment>